<dbReference type="Proteomes" id="UP000492821">
    <property type="component" value="Unassembled WGS sequence"/>
</dbReference>
<reference evidence="9" key="1">
    <citation type="journal article" date="2013" name="Genetics">
        <title>The draft genome and transcriptome of Panagrellus redivivus are shaped by the harsh demands of a free-living lifestyle.</title>
        <authorList>
            <person name="Srinivasan J."/>
            <person name="Dillman A.R."/>
            <person name="Macchietto M.G."/>
            <person name="Heikkinen L."/>
            <person name="Lakso M."/>
            <person name="Fracchia K.M."/>
            <person name="Antoshechkin I."/>
            <person name="Mortazavi A."/>
            <person name="Wong G."/>
            <person name="Sternberg P.W."/>
        </authorList>
    </citation>
    <scope>NUCLEOTIDE SEQUENCE [LARGE SCALE GENOMIC DNA]</scope>
    <source>
        <strain evidence="9">MT8872</strain>
    </source>
</reference>
<proteinExistence type="inferred from homology"/>
<evidence type="ECO:0000256" key="8">
    <source>
        <dbReference type="RuleBase" id="RU000461"/>
    </source>
</evidence>
<dbReference type="GO" id="GO:0016712">
    <property type="term" value="F:oxidoreductase activity, acting on paired donors, with incorporation or reduction of molecular oxygen, reduced flavin or flavoprotein as one donor, and incorporation of one atom of oxygen"/>
    <property type="evidence" value="ECO:0007669"/>
    <property type="project" value="TreeGrafter"/>
</dbReference>
<dbReference type="PANTHER" id="PTHR24300:SF375">
    <property type="entry name" value="CYTOCHROME P450 FAMILY"/>
    <property type="match status" value="1"/>
</dbReference>
<dbReference type="AlphaFoldDB" id="A0A7E4W962"/>
<dbReference type="InterPro" id="IPR050182">
    <property type="entry name" value="Cytochrome_P450_fam2"/>
</dbReference>
<comment type="cofactor">
    <cofactor evidence="1 7">
        <name>heme</name>
        <dbReference type="ChEBI" id="CHEBI:30413"/>
    </cofactor>
</comment>
<keyword evidence="9" id="KW-1185">Reference proteome</keyword>
<keyword evidence="4 8" id="KW-0560">Oxidoreductase</keyword>
<dbReference type="InterPro" id="IPR001128">
    <property type="entry name" value="Cyt_P450"/>
</dbReference>
<evidence type="ECO:0000313" key="10">
    <source>
        <dbReference type="WBParaSite" id="Pan_g7640.t1"/>
    </source>
</evidence>
<dbReference type="PROSITE" id="PS00086">
    <property type="entry name" value="CYTOCHROME_P450"/>
    <property type="match status" value="1"/>
</dbReference>
<organism evidence="9 10">
    <name type="scientific">Panagrellus redivivus</name>
    <name type="common">Microworm</name>
    <dbReference type="NCBI Taxonomy" id="6233"/>
    <lineage>
        <taxon>Eukaryota</taxon>
        <taxon>Metazoa</taxon>
        <taxon>Ecdysozoa</taxon>
        <taxon>Nematoda</taxon>
        <taxon>Chromadorea</taxon>
        <taxon>Rhabditida</taxon>
        <taxon>Tylenchina</taxon>
        <taxon>Panagrolaimomorpha</taxon>
        <taxon>Panagrolaimoidea</taxon>
        <taxon>Panagrolaimidae</taxon>
        <taxon>Panagrellus</taxon>
    </lineage>
</organism>
<keyword evidence="7 8" id="KW-0349">Heme</keyword>
<protein>
    <submittedName>
        <fullName evidence="10">Unspecific monooxygenase</fullName>
    </submittedName>
</protein>
<dbReference type="CDD" id="cd20617">
    <property type="entry name" value="CYP1_2-like"/>
    <property type="match status" value="1"/>
</dbReference>
<dbReference type="InterPro" id="IPR036396">
    <property type="entry name" value="Cyt_P450_sf"/>
</dbReference>
<evidence type="ECO:0000256" key="4">
    <source>
        <dbReference type="ARBA" id="ARBA00023002"/>
    </source>
</evidence>
<dbReference type="FunFam" id="1.10.630.10:FF:000036">
    <property type="entry name" value="CYtochrome P450 family"/>
    <property type="match status" value="1"/>
</dbReference>
<dbReference type="GO" id="GO:0005506">
    <property type="term" value="F:iron ion binding"/>
    <property type="evidence" value="ECO:0007669"/>
    <property type="project" value="InterPro"/>
</dbReference>
<dbReference type="GO" id="GO:0006805">
    <property type="term" value="P:xenobiotic metabolic process"/>
    <property type="evidence" value="ECO:0007669"/>
    <property type="project" value="TreeGrafter"/>
</dbReference>
<keyword evidence="3 7" id="KW-0479">Metal-binding</keyword>
<dbReference type="GO" id="GO:0020037">
    <property type="term" value="F:heme binding"/>
    <property type="evidence" value="ECO:0007669"/>
    <property type="project" value="InterPro"/>
</dbReference>
<dbReference type="PRINTS" id="PR00385">
    <property type="entry name" value="P450"/>
</dbReference>
<evidence type="ECO:0000256" key="5">
    <source>
        <dbReference type="ARBA" id="ARBA00023004"/>
    </source>
</evidence>
<evidence type="ECO:0000256" key="2">
    <source>
        <dbReference type="ARBA" id="ARBA00010617"/>
    </source>
</evidence>
<dbReference type="PANTHER" id="PTHR24300">
    <property type="entry name" value="CYTOCHROME P450 508A4-RELATED"/>
    <property type="match status" value="1"/>
</dbReference>
<dbReference type="SUPFAM" id="SSF48264">
    <property type="entry name" value="Cytochrome P450"/>
    <property type="match status" value="1"/>
</dbReference>
<dbReference type="InterPro" id="IPR002401">
    <property type="entry name" value="Cyt_P450_E_grp-I"/>
</dbReference>
<dbReference type="GO" id="GO:0006082">
    <property type="term" value="P:organic acid metabolic process"/>
    <property type="evidence" value="ECO:0007669"/>
    <property type="project" value="TreeGrafter"/>
</dbReference>
<comment type="similarity">
    <text evidence="2 8">Belongs to the cytochrome P450 family.</text>
</comment>
<dbReference type="Pfam" id="PF00067">
    <property type="entry name" value="p450"/>
    <property type="match status" value="1"/>
</dbReference>
<sequence length="437" mass="50179">MTLWLGDLPVVTLHDSKVIYDTFVKDGDAYAGRALQRWNELLRPGYTGLVFSEGPLWRENRRFALHVFRNLGLGRNIMQERVLDDVIGLIDFTKGEIKAGVKEFDFFKELDISVGSIINSIMFGYRFSRDNRTEFLTAKKVATDGIGFGKFVLFRIMEQHYDRFRYLPFFKDIYQMVVDHKVEFKAFLGGQIENHRKHIDLESDEEPTDYVEAFLRQQHKLDKEGVENHAFSETQLYSALLDLWVAGQETTATTLAWMVIYIIQNPEVQKKCQAELDEFIGDRIATLDDKINLNYINATVAEVQRMSNLLAINIPHKTTRDVEILGYSFPKGTVIINQISTVMQDERYFPDAKSFKPERFLDDKGKFFAPPELMPFSVGKRACLGEGLARLELFLFTANLLNQFKFGEVPGKPITGERVIASTTAPAPWVCSITTRY</sequence>
<dbReference type="GO" id="GO:0005737">
    <property type="term" value="C:cytoplasm"/>
    <property type="evidence" value="ECO:0007669"/>
    <property type="project" value="TreeGrafter"/>
</dbReference>
<keyword evidence="6 8" id="KW-0503">Monooxygenase</keyword>
<accession>A0A7E4W962</accession>
<evidence type="ECO:0000256" key="6">
    <source>
        <dbReference type="ARBA" id="ARBA00023033"/>
    </source>
</evidence>
<dbReference type="Gene3D" id="1.10.630.10">
    <property type="entry name" value="Cytochrome P450"/>
    <property type="match status" value="1"/>
</dbReference>
<evidence type="ECO:0000313" key="9">
    <source>
        <dbReference type="Proteomes" id="UP000492821"/>
    </source>
</evidence>
<dbReference type="PRINTS" id="PR00463">
    <property type="entry name" value="EP450I"/>
</dbReference>
<keyword evidence="5 7" id="KW-0408">Iron</keyword>
<evidence type="ECO:0000256" key="7">
    <source>
        <dbReference type="PIRSR" id="PIRSR602401-1"/>
    </source>
</evidence>
<feature type="binding site" description="axial binding residue" evidence="7">
    <location>
        <position position="383"/>
    </location>
    <ligand>
        <name>heme</name>
        <dbReference type="ChEBI" id="CHEBI:30413"/>
    </ligand>
    <ligandPart>
        <name>Fe</name>
        <dbReference type="ChEBI" id="CHEBI:18248"/>
    </ligandPart>
</feature>
<evidence type="ECO:0000256" key="3">
    <source>
        <dbReference type="ARBA" id="ARBA00022723"/>
    </source>
</evidence>
<dbReference type="WBParaSite" id="Pan_g7640.t1">
    <property type="protein sequence ID" value="Pan_g7640.t1"/>
    <property type="gene ID" value="Pan_g7640"/>
</dbReference>
<reference evidence="10" key="2">
    <citation type="submission" date="2020-10" db="UniProtKB">
        <authorList>
            <consortium name="WormBaseParasite"/>
        </authorList>
    </citation>
    <scope>IDENTIFICATION</scope>
</reference>
<dbReference type="InterPro" id="IPR017972">
    <property type="entry name" value="Cyt_P450_CS"/>
</dbReference>
<name>A0A7E4W962_PANRE</name>
<evidence type="ECO:0000256" key="1">
    <source>
        <dbReference type="ARBA" id="ARBA00001971"/>
    </source>
</evidence>